<comment type="similarity">
    <text evidence="1 4">Belongs to the short-chain dehydrogenases/reductases (SDR) family.</text>
</comment>
<dbReference type="PANTHER" id="PTHR43477:SF4">
    <property type="entry name" value="DEHYDROGENASE_REDUCTASE SDR FAMILY MEMBER 6"/>
    <property type="match status" value="1"/>
</dbReference>
<dbReference type="EMBL" id="SORE01000024">
    <property type="protein sequence ID" value="TDY40528.1"/>
    <property type="molecule type" value="Genomic_DNA"/>
</dbReference>
<name>A0A4R8LE15_9BURK</name>
<dbReference type="RefSeq" id="WP_134196093.1">
    <property type="nucleotide sequence ID" value="NZ_JBHLUW010000036.1"/>
</dbReference>
<dbReference type="OrthoDB" id="9803333at2"/>
<dbReference type="InterPro" id="IPR002347">
    <property type="entry name" value="SDR_fam"/>
</dbReference>
<keyword evidence="6" id="KW-1185">Reference proteome</keyword>
<gene>
    <name evidence="5" type="ORF">BX592_12441</name>
</gene>
<sequence>MELELTDKSVLITGGSRGIGLACARAFAKEGCALHLVSSNAQALDTARRELEASGITAVRTTAADLADPHARAALIDAAGPLDVLVNNAGAIPGGTVDAVDEAVWRASWELKLFGYIDLAKRVLPAMMERGSGVIVNVIGIAGVMPRADYIYGATANAALNAFTQAAGVQATFHGVRIVGVNPGPCATERLERMTRARAQATLGDPARWKEMLVRLPFGRPSEPEEMADLVVFLSSARASYLSGVVIDADGGTRYR</sequence>
<reference evidence="5 6" key="1">
    <citation type="submission" date="2019-03" db="EMBL/GenBank/DDBJ databases">
        <title>Genomic Encyclopedia of Type Strains, Phase III (KMG-III): the genomes of soil and plant-associated and newly described type strains.</title>
        <authorList>
            <person name="Whitman W."/>
        </authorList>
    </citation>
    <scope>NUCLEOTIDE SEQUENCE [LARGE SCALE GENOMIC DNA]</scope>
    <source>
        <strain evidence="5 6">LMG 29544</strain>
    </source>
</reference>
<dbReference type="AlphaFoldDB" id="A0A4R8LE15"/>
<dbReference type="GO" id="GO:0016491">
    <property type="term" value="F:oxidoreductase activity"/>
    <property type="evidence" value="ECO:0007669"/>
    <property type="project" value="UniProtKB-KW"/>
</dbReference>
<dbReference type="InterPro" id="IPR036291">
    <property type="entry name" value="NAD(P)-bd_dom_sf"/>
</dbReference>
<dbReference type="Pfam" id="PF00106">
    <property type="entry name" value="adh_short"/>
    <property type="match status" value="1"/>
</dbReference>
<evidence type="ECO:0000256" key="4">
    <source>
        <dbReference type="RuleBase" id="RU000363"/>
    </source>
</evidence>
<dbReference type="PRINTS" id="PR00080">
    <property type="entry name" value="SDRFAMILY"/>
</dbReference>
<protein>
    <submittedName>
        <fullName evidence="5">NAD(P)-dependent dehydrogenase (Short-subunit alcohol dehydrogenase family)</fullName>
    </submittedName>
</protein>
<dbReference type="InterPro" id="IPR051122">
    <property type="entry name" value="SDR_DHRS6-like"/>
</dbReference>
<organism evidence="5 6">
    <name type="scientific">Paraburkholderia rhizosphaerae</name>
    <dbReference type="NCBI Taxonomy" id="480658"/>
    <lineage>
        <taxon>Bacteria</taxon>
        <taxon>Pseudomonadati</taxon>
        <taxon>Pseudomonadota</taxon>
        <taxon>Betaproteobacteria</taxon>
        <taxon>Burkholderiales</taxon>
        <taxon>Burkholderiaceae</taxon>
        <taxon>Paraburkholderia</taxon>
    </lineage>
</organism>
<comment type="caution">
    <text evidence="5">The sequence shown here is derived from an EMBL/GenBank/DDBJ whole genome shotgun (WGS) entry which is preliminary data.</text>
</comment>
<evidence type="ECO:0000313" key="6">
    <source>
        <dbReference type="Proteomes" id="UP000295509"/>
    </source>
</evidence>
<dbReference type="Gene3D" id="3.40.50.720">
    <property type="entry name" value="NAD(P)-binding Rossmann-like Domain"/>
    <property type="match status" value="1"/>
</dbReference>
<keyword evidence="2" id="KW-0560">Oxidoreductase</keyword>
<dbReference type="NCBIfam" id="NF004779">
    <property type="entry name" value="PRK06125.1"/>
    <property type="match status" value="1"/>
</dbReference>
<accession>A0A4R8LE15</accession>
<keyword evidence="3" id="KW-0520">NAD</keyword>
<dbReference type="PANTHER" id="PTHR43477">
    <property type="entry name" value="DIHYDROANTICAPSIN 7-DEHYDROGENASE"/>
    <property type="match status" value="1"/>
</dbReference>
<evidence type="ECO:0000313" key="5">
    <source>
        <dbReference type="EMBL" id="TDY40528.1"/>
    </source>
</evidence>
<evidence type="ECO:0000256" key="2">
    <source>
        <dbReference type="ARBA" id="ARBA00023002"/>
    </source>
</evidence>
<evidence type="ECO:0000256" key="1">
    <source>
        <dbReference type="ARBA" id="ARBA00006484"/>
    </source>
</evidence>
<proteinExistence type="inferred from homology"/>
<dbReference type="Proteomes" id="UP000295509">
    <property type="component" value="Unassembled WGS sequence"/>
</dbReference>
<evidence type="ECO:0000256" key="3">
    <source>
        <dbReference type="ARBA" id="ARBA00023027"/>
    </source>
</evidence>
<dbReference type="SUPFAM" id="SSF51735">
    <property type="entry name" value="NAD(P)-binding Rossmann-fold domains"/>
    <property type="match status" value="1"/>
</dbReference>
<dbReference type="PRINTS" id="PR00081">
    <property type="entry name" value="GDHRDH"/>
</dbReference>